<dbReference type="AlphaFoldDB" id="F4Q6A4"/>
<dbReference type="EMBL" id="GL883021">
    <property type="protein sequence ID" value="EGG17478.1"/>
    <property type="molecule type" value="Genomic_DNA"/>
</dbReference>
<dbReference type="PANTHER" id="PTHR24347">
    <property type="entry name" value="SERINE/THREONINE-PROTEIN KINASE"/>
    <property type="match status" value="1"/>
</dbReference>
<dbReference type="GeneID" id="14869844"/>
<keyword evidence="5" id="KW-1185">Reference proteome</keyword>
<dbReference type="SUPFAM" id="SSF56112">
    <property type="entry name" value="Protein kinase-like (PK-like)"/>
    <property type="match status" value="2"/>
</dbReference>
<dbReference type="SMART" id="SM00220">
    <property type="entry name" value="S_TKc"/>
    <property type="match status" value="1"/>
</dbReference>
<dbReference type="Proteomes" id="UP000007797">
    <property type="component" value="Unassembled WGS sequence"/>
</dbReference>
<dbReference type="KEGG" id="dfa:DFA_08474"/>
<dbReference type="Gene3D" id="1.10.510.10">
    <property type="entry name" value="Transferase(Phosphotransferase) domain 1"/>
    <property type="match status" value="1"/>
</dbReference>
<keyword evidence="1" id="KW-0547">Nucleotide-binding</keyword>
<dbReference type="PROSITE" id="PS00107">
    <property type="entry name" value="PROTEIN_KINASE_ATP"/>
    <property type="match status" value="1"/>
</dbReference>
<feature type="domain" description="Protein kinase" evidence="3">
    <location>
        <begin position="13"/>
        <end position="340"/>
    </location>
</feature>
<sequence>MTVHTEKTIYDDYEITDIIGEGTFSTVTLAYHKNTLEKYAVKIIDKEFLNSHRREMVDWEISILSKCDHPSIVDDDESTVYRLVSQGTWEFPPNTTVSDDVKDYIGKLLEQDPSKRLTAKQALSHKWMGDSNYYNNNHNYNSTRIIEIEPSSSVLLPTSNPVSSSSSSQQCGLSSSSSSSSLSSLSSSMAPDLHIIESFLTPQKPEFIPTSIRSSLQRSFEQHMQQQQQIMQQQTNNINNSNNYNQPESIPHMRLSSQSNSTLSLSSSSSSIRNSNSTSSSNLLKSPIRNSSNQTTIPLSPQKSSQPISIQNSHLRNSLNSSVDAFRTNNSPTMFNNPNV</sequence>
<proteinExistence type="predicted"/>
<dbReference type="InterPro" id="IPR000719">
    <property type="entry name" value="Prot_kinase_dom"/>
</dbReference>
<dbReference type="RefSeq" id="XP_004355962.1">
    <property type="nucleotide sequence ID" value="XM_004355909.1"/>
</dbReference>
<dbReference type="STRING" id="1054147.F4Q6A4"/>
<dbReference type="InterPro" id="IPR017441">
    <property type="entry name" value="Protein_kinase_ATP_BS"/>
</dbReference>
<feature type="binding site" evidence="1">
    <location>
        <position position="42"/>
    </location>
    <ligand>
        <name>ATP</name>
        <dbReference type="ChEBI" id="CHEBI:30616"/>
    </ligand>
</feature>
<dbReference type="InterPro" id="IPR011009">
    <property type="entry name" value="Kinase-like_dom_sf"/>
</dbReference>
<feature type="region of interest" description="Disordered" evidence="2">
    <location>
        <begin position="156"/>
        <end position="184"/>
    </location>
</feature>
<feature type="compositionally biased region" description="Low complexity" evidence="2">
    <location>
        <begin position="237"/>
        <end position="246"/>
    </location>
</feature>
<evidence type="ECO:0000313" key="5">
    <source>
        <dbReference type="Proteomes" id="UP000007797"/>
    </source>
</evidence>
<organism evidence="4 5">
    <name type="scientific">Cavenderia fasciculata</name>
    <name type="common">Slime mold</name>
    <name type="synonym">Dictyostelium fasciculatum</name>
    <dbReference type="NCBI Taxonomy" id="261658"/>
    <lineage>
        <taxon>Eukaryota</taxon>
        <taxon>Amoebozoa</taxon>
        <taxon>Evosea</taxon>
        <taxon>Eumycetozoa</taxon>
        <taxon>Dictyostelia</taxon>
        <taxon>Acytosteliales</taxon>
        <taxon>Cavenderiaceae</taxon>
        <taxon>Cavenderia</taxon>
    </lineage>
</organism>
<keyword evidence="1" id="KW-0067">ATP-binding</keyword>
<dbReference type="GO" id="GO:0005524">
    <property type="term" value="F:ATP binding"/>
    <property type="evidence" value="ECO:0007669"/>
    <property type="project" value="UniProtKB-UniRule"/>
</dbReference>
<evidence type="ECO:0000313" key="4">
    <source>
        <dbReference type="EMBL" id="EGG17478.1"/>
    </source>
</evidence>
<feature type="compositionally biased region" description="Low complexity" evidence="2">
    <location>
        <begin position="297"/>
        <end position="312"/>
    </location>
</feature>
<feature type="region of interest" description="Disordered" evidence="2">
    <location>
        <begin position="237"/>
        <end position="312"/>
    </location>
</feature>
<protein>
    <recommendedName>
        <fullName evidence="3">Protein kinase domain-containing protein</fullName>
    </recommendedName>
</protein>
<feature type="compositionally biased region" description="Low complexity" evidence="2">
    <location>
        <begin position="255"/>
        <end position="286"/>
    </location>
</feature>
<dbReference type="GO" id="GO:0004672">
    <property type="term" value="F:protein kinase activity"/>
    <property type="evidence" value="ECO:0007669"/>
    <property type="project" value="InterPro"/>
</dbReference>
<dbReference type="Pfam" id="PF00069">
    <property type="entry name" value="Pkinase"/>
    <property type="match status" value="1"/>
</dbReference>
<dbReference type="OrthoDB" id="4062651at2759"/>
<evidence type="ECO:0000256" key="1">
    <source>
        <dbReference type="PROSITE-ProRule" id="PRU10141"/>
    </source>
</evidence>
<dbReference type="PROSITE" id="PS50011">
    <property type="entry name" value="PROTEIN_KINASE_DOM"/>
    <property type="match status" value="1"/>
</dbReference>
<name>F4Q6A4_CACFS</name>
<reference evidence="5" key="1">
    <citation type="journal article" date="2011" name="Genome Res.">
        <title>Phylogeny-wide analysis of social amoeba genomes highlights ancient origins for complex intercellular communication.</title>
        <authorList>
            <person name="Heidel A.J."/>
            <person name="Lawal H.M."/>
            <person name="Felder M."/>
            <person name="Schilde C."/>
            <person name="Helps N.R."/>
            <person name="Tunggal B."/>
            <person name="Rivero F."/>
            <person name="John U."/>
            <person name="Schleicher M."/>
            <person name="Eichinger L."/>
            <person name="Platzer M."/>
            <person name="Noegel A.A."/>
            <person name="Schaap P."/>
            <person name="Gloeckner G."/>
        </authorList>
    </citation>
    <scope>NUCLEOTIDE SEQUENCE [LARGE SCALE GENOMIC DNA]</scope>
    <source>
        <strain evidence="5">SH3</strain>
    </source>
</reference>
<accession>F4Q6A4</accession>
<dbReference type="Gene3D" id="3.30.200.20">
    <property type="entry name" value="Phosphorylase Kinase, domain 1"/>
    <property type="match status" value="1"/>
</dbReference>
<gene>
    <name evidence="4" type="ORF">DFA_08474</name>
</gene>
<evidence type="ECO:0000256" key="2">
    <source>
        <dbReference type="SAM" id="MobiDB-lite"/>
    </source>
</evidence>
<evidence type="ECO:0000259" key="3">
    <source>
        <dbReference type="PROSITE" id="PS50011"/>
    </source>
</evidence>